<dbReference type="AlphaFoldDB" id="A0AAW9SHH3"/>
<dbReference type="Proteomes" id="UP001403385">
    <property type="component" value="Unassembled WGS sequence"/>
</dbReference>
<dbReference type="RefSeq" id="WP_346823510.1">
    <property type="nucleotide sequence ID" value="NZ_JBDKWZ010000016.1"/>
</dbReference>
<gene>
    <name evidence="1" type="ORF">AAG747_22600</name>
</gene>
<proteinExistence type="predicted"/>
<evidence type="ECO:0008006" key="3">
    <source>
        <dbReference type="Google" id="ProtNLM"/>
    </source>
</evidence>
<comment type="caution">
    <text evidence="1">The sequence shown here is derived from an EMBL/GenBank/DDBJ whole genome shotgun (WGS) entry which is preliminary data.</text>
</comment>
<accession>A0AAW9SHH3</accession>
<dbReference type="EMBL" id="JBDKWZ010000016">
    <property type="protein sequence ID" value="MEN7550728.1"/>
    <property type="molecule type" value="Genomic_DNA"/>
</dbReference>
<reference evidence="1 2" key="1">
    <citation type="submission" date="2024-04" db="EMBL/GenBank/DDBJ databases">
        <title>Novel genus in family Flammeovirgaceae.</title>
        <authorList>
            <person name="Nguyen T.H."/>
            <person name="Vuong T.Q."/>
            <person name="Le H."/>
            <person name="Kim S.-G."/>
        </authorList>
    </citation>
    <scope>NUCLEOTIDE SEQUENCE [LARGE SCALE GENOMIC DNA]</scope>
    <source>
        <strain evidence="1 2">JCM 23209</strain>
    </source>
</reference>
<organism evidence="1 2">
    <name type="scientific">Rapidithrix thailandica</name>
    <dbReference type="NCBI Taxonomy" id="413964"/>
    <lineage>
        <taxon>Bacteria</taxon>
        <taxon>Pseudomonadati</taxon>
        <taxon>Bacteroidota</taxon>
        <taxon>Cytophagia</taxon>
        <taxon>Cytophagales</taxon>
        <taxon>Flammeovirgaceae</taxon>
        <taxon>Rapidithrix</taxon>
    </lineage>
</organism>
<name>A0AAW9SHH3_9BACT</name>
<sequence length="227" mass="24415">MGLISGCGDDDDNGPAPSGSMLLLINTVNTNTQVKLLLESQELVTVTGHGAANKYITVPSDTVLTVQTNQDEFDVDLGLTTNEFYSVYILEDDDDADISIFRDHFPNDGQTTLVLANMSSENTGDVKFAFINPSTSDTLGFEDIFPGANPVLEHDDVTGLNFTATSLRLNLFATHQVVILDADDDSPLAGGTANDVFPMLSDYSYSLVFAGEPGNYSIFQVSHTTAR</sequence>
<protein>
    <recommendedName>
        <fullName evidence="3">DUF4397 domain-containing protein</fullName>
    </recommendedName>
</protein>
<keyword evidence="2" id="KW-1185">Reference proteome</keyword>
<evidence type="ECO:0000313" key="1">
    <source>
        <dbReference type="EMBL" id="MEN7550728.1"/>
    </source>
</evidence>
<evidence type="ECO:0000313" key="2">
    <source>
        <dbReference type="Proteomes" id="UP001403385"/>
    </source>
</evidence>